<feature type="transmembrane region" description="Helical" evidence="8">
    <location>
        <begin position="6"/>
        <end position="30"/>
    </location>
</feature>
<proteinExistence type="inferred from homology"/>
<evidence type="ECO:0000256" key="6">
    <source>
        <dbReference type="ARBA" id="ARBA00023004"/>
    </source>
</evidence>
<keyword evidence="8" id="KW-0812">Transmembrane</keyword>
<dbReference type="Proteomes" id="UP001430848">
    <property type="component" value="Unassembled WGS sequence"/>
</dbReference>
<dbReference type="InterPro" id="IPR001128">
    <property type="entry name" value="Cyt_P450"/>
</dbReference>
<accession>A0ABR1NUI6</accession>
<sequence>MWMFHQVPWAAVTATALVYFASLIFYRLFLHPLARFPGPKLAAMTRYYEGYFDVILNGQYTFKIAKLHQQYGPIVRISPHELHIDDPAYYEKLYRQDGRWNKYEWSYDAFGAPASAICTVDHDMHRRRRAPLNAFFSRASVAGRQGMIQELADKLCNRFLQLEGSTVNMTAAVSAFTRDVATQFVLAKDYRNLEHEDFRADMTNVLRK</sequence>
<keyword evidence="8" id="KW-1133">Transmembrane helix</keyword>
<dbReference type="PANTHER" id="PTHR24305:SF157">
    <property type="entry name" value="N-ACETYLTRYPTOPHAN 6-HYDROXYLASE IVOC-RELATED"/>
    <property type="match status" value="1"/>
</dbReference>
<comment type="similarity">
    <text evidence="2">Belongs to the cytochrome P450 family.</text>
</comment>
<gene>
    <name evidence="9" type="ORF">SLS63_011245</name>
</gene>
<dbReference type="Gene3D" id="1.10.630.10">
    <property type="entry name" value="Cytochrome P450"/>
    <property type="match status" value="1"/>
</dbReference>
<keyword evidence="3" id="KW-0349">Heme</keyword>
<evidence type="ECO:0000313" key="10">
    <source>
        <dbReference type="Proteomes" id="UP001430848"/>
    </source>
</evidence>
<dbReference type="Pfam" id="PF00067">
    <property type="entry name" value="p450"/>
    <property type="match status" value="1"/>
</dbReference>
<keyword evidence="6" id="KW-0408">Iron</keyword>
<name>A0ABR1NUI6_DIAER</name>
<evidence type="ECO:0000256" key="4">
    <source>
        <dbReference type="ARBA" id="ARBA00022723"/>
    </source>
</evidence>
<keyword evidence="10" id="KW-1185">Reference proteome</keyword>
<evidence type="ECO:0000256" key="8">
    <source>
        <dbReference type="SAM" id="Phobius"/>
    </source>
</evidence>
<evidence type="ECO:0008006" key="11">
    <source>
        <dbReference type="Google" id="ProtNLM"/>
    </source>
</evidence>
<evidence type="ECO:0000256" key="7">
    <source>
        <dbReference type="ARBA" id="ARBA00023033"/>
    </source>
</evidence>
<keyword evidence="4" id="KW-0479">Metal-binding</keyword>
<protein>
    <recommendedName>
        <fullName evidence="11">Trichodiene oxygenase</fullName>
    </recommendedName>
</protein>
<keyword evidence="5" id="KW-0560">Oxidoreductase</keyword>
<organism evidence="9 10">
    <name type="scientific">Diaporthe eres</name>
    <name type="common">Phomopsis oblonga</name>
    <dbReference type="NCBI Taxonomy" id="83184"/>
    <lineage>
        <taxon>Eukaryota</taxon>
        <taxon>Fungi</taxon>
        <taxon>Dikarya</taxon>
        <taxon>Ascomycota</taxon>
        <taxon>Pezizomycotina</taxon>
        <taxon>Sordariomycetes</taxon>
        <taxon>Sordariomycetidae</taxon>
        <taxon>Diaporthales</taxon>
        <taxon>Diaporthaceae</taxon>
        <taxon>Diaporthe</taxon>
        <taxon>Diaporthe eres species complex</taxon>
    </lineage>
</organism>
<dbReference type="EMBL" id="JAKNSF020000104">
    <property type="protein sequence ID" value="KAK7715830.1"/>
    <property type="molecule type" value="Genomic_DNA"/>
</dbReference>
<comment type="caution">
    <text evidence="9">The sequence shown here is derived from an EMBL/GenBank/DDBJ whole genome shotgun (WGS) entry which is preliminary data.</text>
</comment>
<evidence type="ECO:0000256" key="2">
    <source>
        <dbReference type="ARBA" id="ARBA00010617"/>
    </source>
</evidence>
<evidence type="ECO:0000256" key="3">
    <source>
        <dbReference type="ARBA" id="ARBA00022617"/>
    </source>
</evidence>
<dbReference type="InterPro" id="IPR050121">
    <property type="entry name" value="Cytochrome_P450_monoxygenase"/>
</dbReference>
<reference evidence="9 10" key="1">
    <citation type="submission" date="2024-02" db="EMBL/GenBank/DDBJ databases">
        <title>De novo assembly and annotation of 12 fungi associated with fruit tree decline syndrome in Ontario, Canada.</title>
        <authorList>
            <person name="Sulman M."/>
            <person name="Ellouze W."/>
            <person name="Ilyukhin E."/>
        </authorList>
    </citation>
    <scope>NUCLEOTIDE SEQUENCE [LARGE SCALE GENOMIC DNA]</scope>
    <source>
        <strain evidence="9 10">M169</strain>
    </source>
</reference>
<evidence type="ECO:0000313" key="9">
    <source>
        <dbReference type="EMBL" id="KAK7715830.1"/>
    </source>
</evidence>
<dbReference type="InterPro" id="IPR036396">
    <property type="entry name" value="Cyt_P450_sf"/>
</dbReference>
<dbReference type="SUPFAM" id="SSF48264">
    <property type="entry name" value="Cytochrome P450"/>
    <property type="match status" value="1"/>
</dbReference>
<keyword evidence="7" id="KW-0503">Monooxygenase</keyword>
<evidence type="ECO:0000256" key="1">
    <source>
        <dbReference type="ARBA" id="ARBA00001971"/>
    </source>
</evidence>
<dbReference type="PANTHER" id="PTHR24305">
    <property type="entry name" value="CYTOCHROME P450"/>
    <property type="match status" value="1"/>
</dbReference>
<comment type="cofactor">
    <cofactor evidence="1">
        <name>heme</name>
        <dbReference type="ChEBI" id="CHEBI:30413"/>
    </cofactor>
</comment>
<evidence type="ECO:0000256" key="5">
    <source>
        <dbReference type="ARBA" id="ARBA00023002"/>
    </source>
</evidence>
<keyword evidence="8" id="KW-0472">Membrane</keyword>